<organism evidence="6 7">
    <name type="scientific">Acrodontium crateriforme</name>
    <dbReference type="NCBI Taxonomy" id="150365"/>
    <lineage>
        <taxon>Eukaryota</taxon>
        <taxon>Fungi</taxon>
        <taxon>Dikarya</taxon>
        <taxon>Ascomycota</taxon>
        <taxon>Pezizomycotina</taxon>
        <taxon>Dothideomycetes</taxon>
        <taxon>Dothideomycetidae</taxon>
        <taxon>Mycosphaerellales</taxon>
        <taxon>Teratosphaeriaceae</taxon>
        <taxon>Acrodontium</taxon>
    </lineage>
</organism>
<dbReference type="SUPFAM" id="SSF56176">
    <property type="entry name" value="FAD-binding/transporter-associated domain-like"/>
    <property type="match status" value="1"/>
</dbReference>
<evidence type="ECO:0000256" key="2">
    <source>
        <dbReference type="ARBA" id="ARBA00022630"/>
    </source>
</evidence>
<evidence type="ECO:0000313" key="6">
    <source>
        <dbReference type="EMBL" id="WPG99209.1"/>
    </source>
</evidence>
<dbReference type="InterPro" id="IPR050416">
    <property type="entry name" value="FAD-linked_Oxidoreductase"/>
</dbReference>
<dbReference type="GO" id="GO:0071949">
    <property type="term" value="F:FAD binding"/>
    <property type="evidence" value="ECO:0007669"/>
    <property type="project" value="InterPro"/>
</dbReference>
<keyword evidence="2" id="KW-0285">Flavoprotein</keyword>
<dbReference type="Pfam" id="PF01565">
    <property type="entry name" value="FAD_binding_4"/>
    <property type="match status" value="1"/>
</dbReference>
<dbReference type="InterPro" id="IPR006094">
    <property type="entry name" value="Oxid_FAD_bind_N"/>
</dbReference>
<reference evidence="6 7" key="1">
    <citation type="submission" date="2023-11" db="EMBL/GenBank/DDBJ databases">
        <title>An acidophilic fungus is an integral part of prey digestion in a carnivorous sundew plant.</title>
        <authorList>
            <person name="Tsai I.J."/>
        </authorList>
    </citation>
    <scope>NUCLEOTIDE SEQUENCE [LARGE SCALE GENOMIC DNA]</scope>
    <source>
        <strain evidence="6">169a</strain>
    </source>
</reference>
<evidence type="ECO:0000256" key="4">
    <source>
        <dbReference type="ARBA" id="ARBA00023002"/>
    </source>
</evidence>
<protein>
    <submittedName>
        <fullName evidence="6">Oxidoreductase FAD-binding protein</fullName>
    </submittedName>
</protein>
<dbReference type="EMBL" id="CP138582">
    <property type="protein sequence ID" value="WPG99209.1"/>
    <property type="molecule type" value="Genomic_DNA"/>
</dbReference>
<sequence length="496" mass="53596">MDSNHVESLLSLKGSCCHALDFLLKDKVSFAGSTAYNASLASYWSIQEQSVHPSCIVSPHSAEDVSIGLQVLNIGGRIFPHQCQFAVRSGGHTPWASSANIQMGVTIDLQQLNGIAIAPDGKSVTVGPGNRWNDVYARLAPHGLVTSGGRVSDVGVGGLTLGGGLSFFSPQHGFVCDTVTRYEVVLPCGEIVNATETSYSDLWLALKGGSNNFGIVTAFEQTAFPQGNFWGGFVGNDVSTFPAQFEALEAFTANPHYDPYAAFINSYVFNLKSGGWYAANQYTYTKSLGTSTKPLNPQPEVFDNFTALPTFFSTMRTSNITDFTTELAAHNAGGRRQLFTSATFVNSAKMMAAFIDIANATIQEDLITVPDMSYSISYQPQPKIITSKAATTGGNSLGLDGSQNLFNALLTISWDTPADDARVTKQAKRLISESNIKAKELGVENRYIYLNYAAEWQDPIAGYGEDVKEGLQAVSRKYDPKGMFQHQCPGGFKLFD</sequence>
<keyword evidence="7" id="KW-1185">Reference proteome</keyword>
<name>A0AAQ3M1Q8_9PEZI</name>
<dbReference type="PANTHER" id="PTHR42973:SF22">
    <property type="entry name" value="FAD-BINDING PCMH-TYPE DOMAIN-CONTAINING PROTEIN-RELATED"/>
    <property type="match status" value="1"/>
</dbReference>
<evidence type="ECO:0000313" key="7">
    <source>
        <dbReference type="Proteomes" id="UP001303373"/>
    </source>
</evidence>
<evidence type="ECO:0000256" key="3">
    <source>
        <dbReference type="ARBA" id="ARBA00022827"/>
    </source>
</evidence>
<gene>
    <name evidence="6" type="ORF">R9X50_00202000</name>
</gene>
<dbReference type="InterPro" id="IPR016166">
    <property type="entry name" value="FAD-bd_PCMH"/>
</dbReference>
<dbReference type="InterPro" id="IPR036318">
    <property type="entry name" value="FAD-bd_PCMH-like_sf"/>
</dbReference>
<dbReference type="Proteomes" id="UP001303373">
    <property type="component" value="Chromosome 3"/>
</dbReference>
<evidence type="ECO:0000256" key="1">
    <source>
        <dbReference type="ARBA" id="ARBA00005466"/>
    </source>
</evidence>
<feature type="domain" description="FAD-binding PCMH-type" evidence="5">
    <location>
        <begin position="49"/>
        <end position="226"/>
    </location>
</feature>
<keyword evidence="4" id="KW-0560">Oxidoreductase</keyword>
<proteinExistence type="inferred from homology"/>
<comment type="similarity">
    <text evidence="1">Belongs to the oxygen-dependent FAD-linked oxidoreductase family.</text>
</comment>
<dbReference type="PROSITE" id="PS51387">
    <property type="entry name" value="FAD_PCMH"/>
    <property type="match status" value="1"/>
</dbReference>
<accession>A0AAQ3M1Q8</accession>
<dbReference type="GO" id="GO:0016491">
    <property type="term" value="F:oxidoreductase activity"/>
    <property type="evidence" value="ECO:0007669"/>
    <property type="project" value="UniProtKB-KW"/>
</dbReference>
<dbReference type="AlphaFoldDB" id="A0AAQ3M1Q8"/>
<keyword evidence="3" id="KW-0274">FAD</keyword>
<evidence type="ECO:0000259" key="5">
    <source>
        <dbReference type="PROSITE" id="PS51387"/>
    </source>
</evidence>
<dbReference type="InterPro" id="IPR016169">
    <property type="entry name" value="FAD-bd_PCMH_sub2"/>
</dbReference>
<dbReference type="Gene3D" id="3.30.465.10">
    <property type="match status" value="1"/>
</dbReference>
<dbReference type="PANTHER" id="PTHR42973">
    <property type="entry name" value="BINDING OXIDOREDUCTASE, PUTATIVE (AFU_ORTHOLOGUE AFUA_1G17690)-RELATED"/>
    <property type="match status" value="1"/>
</dbReference>